<accession>A0A6C2U4K8</accession>
<dbReference type="PANTHER" id="PTHR43156:SF2">
    <property type="entry name" value="STAGE II SPORULATION PROTEIN E"/>
    <property type="match status" value="1"/>
</dbReference>
<evidence type="ECO:0000256" key="1">
    <source>
        <dbReference type="ARBA" id="ARBA00022801"/>
    </source>
</evidence>
<dbReference type="InterPro" id="IPR001932">
    <property type="entry name" value="PPM-type_phosphatase-like_dom"/>
</dbReference>
<keyword evidence="1" id="KW-0378">Hydrolase</keyword>
<dbReference type="SUPFAM" id="SSF81606">
    <property type="entry name" value="PP2C-like"/>
    <property type="match status" value="1"/>
</dbReference>
<sequence>MSSNREYSTAGTLRLGATETSPCFRASSEAGGKTNLFKELEFHQVRKHSQHTAGDAFMVHKDSRNNRLLTVLSDGLGSGVKANILANMTARMAIKFAESDTDFVHYAKVIMNSLPVCKVRKIAYATFTVVDCRPDGSVQIVEQGNPPFILLRGGEPIEIDCREYGSTQGDYRRLRVYRFDAHPEDRIVFFSDGVTESGMGSATYPLGWRIQGCAEFTQKLVGADPRMSARTLAEQVVRGALQKEPERKAYDDITCGVLYFRTPRRTLLASGPPFSEKRDADYAETIRSFDGHTIVSGGTSAEIVARELNAKIETDLFRFRRSTLPPVSRIEGVDLVTEGILTLTETLNLLDGKPRPAQENAAVLLADQLLDSDVIQILVGTKINQAHQDPNLPVELEIRRSLMRRIATVLETTYFKEVKLEFI</sequence>
<gene>
    <name evidence="3" type="ORF">PDESU_03404</name>
</gene>
<dbReference type="PANTHER" id="PTHR43156">
    <property type="entry name" value="STAGE II SPORULATION PROTEIN E-RELATED"/>
    <property type="match status" value="1"/>
</dbReference>
<dbReference type="GO" id="GO:0016791">
    <property type="term" value="F:phosphatase activity"/>
    <property type="evidence" value="ECO:0007669"/>
    <property type="project" value="TreeGrafter"/>
</dbReference>
<dbReference type="EMBL" id="CAAHFG010000002">
    <property type="protein sequence ID" value="VGO14835.1"/>
    <property type="molecule type" value="Genomic_DNA"/>
</dbReference>
<evidence type="ECO:0000313" key="3">
    <source>
        <dbReference type="EMBL" id="VGO14835.1"/>
    </source>
</evidence>
<feature type="domain" description="PPM-type phosphatase" evidence="2">
    <location>
        <begin position="66"/>
        <end position="258"/>
    </location>
</feature>
<dbReference type="Gene3D" id="3.60.40.10">
    <property type="entry name" value="PPM-type phosphatase domain"/>
    <property type="match status" value="1"/>
</dbReference>
<dbReference type="InterPro" id="IPR036457">
    <property type="entry name" value="PPM-type-like_dom_sf"/>
</dbReference>
<protein>
    <recommendedName>
        <fullName evidence="2">PPM-type phosphatase domain-containing protein</fullName>
    </recommendedName>
</protein>
<name>A0A6C2U4K8_PONDE</name>
<evidence type="ECO:0000259" key="2">
    <source>
        <dbReference type="Pfam" id="PF07228"/>
    </source>
</evidence>
<dbReference type="RefSeq" id="WP_136080461.1">
    <property type="nucleotide sequence ID" value="NZ_CAAHFG010000002.1"/>
</dbReference>
<organism evidence="3 4">
    <name type="scientific">Pontiella desulfatans</name>
    <dbReference type="NCBI Taxonomy" id="2750659"/>
    <lineage>
        <taxon>Bacteria</taxon>
        <taxon>Pseudomonadati</taxon>
        <taxon>Kiritimatiellota</taxon>
        <taxon>Kiritimatiellia</taxon>
        <taxon>Kiritimatiellales</taxon>
        <taxon>Pontiellaceae</taxon>
        <taxon>Pontiella</taxon>
    </lineage>
</organism>
<proteinExistence type="predicted"/>
<dbReference type="Pfam" id="PF07228">
    <property type="entry name" value="SpoIIE"/>
    <property type="match status" value="1"/>
</dbReference>
<dbReference type="AlphaFoldDB" id="A0A6C2U4K8"/>
<reference evidence="3 4" key="1">
    <citation type="submission" date="2019-04" db="EMBL/GenBank/DDBJ databases">
        <authorList>
            <person name="Van Vliet M D."/>
        </authorList>
    </citation>
    <scope>NUCLEOTIDE SEQUENCE [LARGE SCALE GENOMIC DNA]</scope>
    <source>
        <strain evidence="3 4">F1</strain>
    </source>
</reference>
<dbReference type="Proteomes" id="UP000366872">
    <property type="component" value="Unassembled WGS sequence"/>
</dbReference>
<keyword evidence="4" id="KW-1185">Reference proteome</keyword>
<evidence type="ECO:0000313" key="4">
    <source>
        <dbReference type="Proteomes" id="UP000366872"/>
    </source>
</evidence>
<dbReference type="InterPro" id="IPR052016">
    <property type="entry name" value="Bact_Sigma-Reg"/>
</dbReference>